<evidence type="ECO:0000313" key="1">
    <source>
        <dbReference type="Proteomes" id="UP000887579"/>
    </source>
</evidence>
<organism evidence="1 2">
    <name type="scientific">Panagrolaimus sp. ES5</name>
    <dbReference type="NCBI Taxonomy" id="591445"/>
    <lineage>
        <taxon>Eukaryota</taxon>
        <taxon>Metazoa</taxon>
        <taxon>Ecdysozoa</taxon>
        <taxon>Nematoda</taxon>
        <taxon>Chromadorea</taxon>
        <taxon>Rhabditida</taxon>
        <taxon>Tylenchina</taxon>
        <taxon>Panagrolaimomorpha</taxon>
        <taxon>Panagrolaimoidea</taxon>
        <taxon>Panagrolaimidae</taxon>
        <taxon>Panagrolaimus</taxon>
    </lineage>
</organism>
<name>A0AC34FRW0_9BILA</name>
<accession>A0AC34FRW0</accession>
<sequence>MMQNIPPNLIKQASSYCTRILYINLGAGYEANRSNLRSLLHKKLIEEGWESTNDTTSYFYYIRNDKLNDKDLEETVKRAILKTNCHDFQFALLQPVFVGNVEDNCDGFAGLFKEKNA</sequence>
<protein>
    <submittedName>
        <fullName evidence="2">Uncharacterized protein</fullName>
    </submittedName>
</protein>
<dbReference type="Proteomes" id="UP000887579">
    <property type="component" value="Unplaced"/>
</dbReference>
<reference evidence="2" key="1">
    <citation type="submission" date="2022-11" db="UniProtKB">
        <authorList>
            <consortium name="WormBaseParasite"/>
        </authorList>
    </citation>
    <scope>IDENTIFICATION</scope>
</reference>
<proteinExistence type="predicted"/>
<dbReference type="WBParaSite" id="ES5_v2.g19995.t1">
    <property type="protein sequence ID" value="ES5_v2.g19995.t1"/>
    <property type="gene ID" value="ES5_v2.g19995"/>
</dbReference>
<evidence type="ECO:0000313" key="2">
    <source>
        <dbReference type="WBParaSite" id="ES5_v2.g19995.t1"/>
    </source>
</evidence>